<dbReference type="AlphaFoldDB" id="A0A316TLK3"/>
<feature type="compositionally biased region" description="Basic and acidic residues" evidence="1">
    <location>
        <begin position="35"/>
        <end position="45"/>
    </location>
</feature>
<dbReference type="EMBL" id="QGGB01000010">
    <property type="protein sequence ID" value="PWN05463.1"/>
    <property type="molecule type" value="Genomic_DNA"/>
</dbReference>
<keyword evidence="3" id="KW-1185">Reference proteome</keyword>
<accession>A0A316TLK3</accession>
<gene>
    <name evidence="2" type="ORF">DDZ15_15475</name>
</gene>
<organism evidence="2 3">
    <name type="scientific">Rhodohalobacter mucosus</name>
    <dbReference type="NCBI Taxonomy" id="2079485"/>
    <lineage>
        <taxon>Bacteria</taxon>
        <taxon>Pseudomonadati</taxon>
        <taxon>Balneolota</taxon>
        <taxon>Balneolia</taxon>
        <taxon>Balneolales</taxon>
        <taxon>Balneolaceae</taxon>
        <taxon>Rhodohalobacter</taxon>
    </lineage>
</organism>
<dbReference type="Proteomes" id="UP000245533">
    <property type="component" value="Unassembled WGS sequence"/>
</dbReference>
<feature type="region of interest" description="Disordered" evidence="1">
    <location>
        <begin position="1"/>
        <end position="59"/>
    </location>
</feature>
<evidence type="ECO:0000313" key="3">
    <source>
        <dbReference type="Proteomes" id="UP000245533"/>
    </source>
</evidence>
<protein>
    <submittedName>
        <fullName evidence="2">Uncharacterized protein</fullName>
    </submittedName>
</protein>
<proteinExistence type="predicted"/>
<evidence type="ECO:0000256" key="1">
    <source>
        <dbReference type="SAM" id="MobiDB-lite"/>
    </source>
</evidence>
<reference evidence="2 3" key="1">
    <citation type="submission" date="2018-05" db="EMBL/GenBank/DDBJ databases">
        <title>Rhodohalobacter halophilus gen. nov., sp. nov., a moderately halophilic member of the family Balneolaceae.</title>
        <authorList>
            <person name="Liu Z.-W."/>
        </authorList>
    </citation>
    <scope>NUCLEOTIDE SEQUENCE [LARGE SCALE GENOMIC DNA]</scope>
    <source>
        <strain evidence="2 3">8A47</strain>
    </source>
</reference>
<sequence>MKRRDPLTTHARTFCQGLPKNHAQGYGIDSGSSRAAREKKPKENDEQSNGKAEKVKRLK</sequence>
<name>A0A316TLK3_9BACT</name>
<comment type="caution">
    <text evidence="2">The sequence shown here is derived from an EMBL/GenBank/DDBJ whole genome shotgun (WGS) entry which is preliminary data.</text>
</comment>
<evidence type="ECO:0000313" key="2">
    <source>
        <dbReference type="EMBL" id="PWN05463.1"/>
    </source>
</evidence>